<proteinExistence type="predicted"/>
<evidence type="ECO:0000256" key="4">
    <source>
        <dbReference type="SAM" id="MobiDB-lite"/>
    </source>
</evidence>
<dbReference type="InterPro" id="IPR051126">
    <property type="entry name" value="Thiosulfate_sulfurtransferase"/>
</dbReference>
<dbReference type="EC" id="2.8.1.1" evidence="1"/>
<dbReference type="CDD" id="cd01448">
    <property type="entry name" value="TST_Repeat_1"/>
    <property type="match status" value="1"/>
</dbReference>
<evidence type="ECO:0000313" key="7">
    <source>
        <dbReference type="Proteomes" id="UP000000492"/>
    </source>
</evidence>
<dbReference type="GO" id="GO:0004792">
    <property type="term" value="F:thiosulfate-cyanide sulfurtransferase activity"/>
    <property type="evidence" value="ECO:0007669"/>
    <property type="project" value="UniProtKB-EC"/>
</dbReference>
<feature type="domain" description="Rhodanese" evidence="5">
    <location>
        <begin position="59"/>
        <end position="157"/>
    </location>
</feature>
<name>F8E2W4_CORRG</name>
<keyword evidence="7" id="KW-1185">Reference proteome</keyword>
<dbReference type="PROSITE" id="PS50206">
    <property type="entry name" value="RHODANESE_3"/>
    <property type="match status" value="2"/>
</dbReference>
<dbReference type="EMBL" id="CP002857">
    <property type="protein sequence ID" value="AEI08662.1"/>
    <property type="molecule type" value="Genomic_DNA"/>
</dbReference>
<feature type="region of interest" description="Disordered" evidence="4">
    <location>
        <begin position="1"/>
        <end position="25"/>
    </location>
</feature>
<dbReference type="STRING" id="662755.CRES_0299"/>
<evidence type="ECO:0000256" key="3">
    <source>
        <dbReference type="ARBA" id="ARBA00047549"/>
    </source>
</evidence>
<keyword evidence="6" id="KW-0808">Transferase</keyword>
<dbReference type="HOGENOM" id="CLU_031618_0_1_11"/>
<dbReference type="InterPro" id="IPR036873">
    <property type="entry name" value="Rhodanese-like_dom_sf"/>
</dbReference>
<dbReference type="SUPFAM" id="SSF52821">
    <property type="entry name" value="Rhodanese/Cell cycle control phosphatase"/>
    <property type="match status" value="2"/>
</dbReference>
<dbReference type="InterPro" id="IPR001763">
    <property type="entry name" value="Rhodanese-like_dom"/>
</dbReference>
<feature type="domain" description="Rhodanese" evidence="5">
    <location>
        <begin position="191"/>
        <end position="298"/>
    </location>
</feature>
<dbReference type="eggNOG" id="COG2897">
    <property type="taxonomic scope" value="Bacteria"/>
</dbReference>
<feature type="compositionally biased region" description="Polar residues" evidence="4">
    <location>
        <begin position="1"/>
        <end position="16"/>
    </location>
</feature>
<dbReference type="OrthoDB" id="9770030at2"/>
<keyword evidence="2" id="KW-0677">Repeat</keyword>
<dbReference type="CDD" id="cd01449">
    <property type="entry name" value="TST_Repeat_2"/>
    <property type="match status" value="1"/>
</dbReference>
<gene>
    <name evidence="6" type="primary">sseB</name>
    <name evidence="6" type="ordered locus">CRES_0299</name>
</gene>
<organism evidence="6 7">
    <name type="scientific">Corynebacterium resistens (strain DSM 45100 / JCM 12819 / GTC 2026 / SICGH 158)</name>
    <dbReference type="NCBI Taxonomy" id="662755"/>
    <lineage>
        <taxon>Bacteria</taxon>
        <taxon>Bacillati</taxon>
        <taxon>Actinomycetota</taxon>
        <taxon>Actinomycetes</taxon>
        <taxon>Mycobacteriales</taxon>
        <taxon>Corynebacteriaceae</taxon>
        <taxon>Corynebacterium</taxon>
    </lineage>
</organism>
<dbReference type="PANTHER" id="PTHR43855:SF1">
    <property type="entry name" value="THIOSULFATE SULFURTRANSFERASE"/>
    <property type="match status" value="1"/>
</dbReference>
<evidence type="ECO:0000259" key="5">
    <source>
        <dbReference type="PROSITE" id="PS50206"/>
    </source>
</evidence>
<accession>F8E2W4</accession>
<dbReference type="Pfam" id="PF00581">
    <property type="entry name" value="Rhodanese"/>
    <property type="match status" value="2"/>
</dbReference>
<dbReference type="Gene3D" id="3.40.250.10">
    <property type="entry name" value="Rhodanese-like domain"/>
    <property type="match status" value="2"/>
</dbReference>
<evidence type="ECO:0000256" key="1">
    <source>
        <dbReference type="ARBA" id="ARBA00012245"/>
    </source>
</evidence>
<dbReference type="SMART" id="SM00450">
    <property type="entry name" value="RHOD"/>
    <property type="match status" value="2"/>
</dbReference>
<reference evidence="6 7" key="1">
    <citation type="journal article" date="2012" name="BMC Genomics">
        <title>Complete genome sequence, lifestyle, and multi-drug resistance of the human pathogen Corynebacterium resistens DSM 45100 isolated from blood samples of a leukemia patient.</title>
        <authorList>
            <person name="Schroder J."/>
            <person name="Maus I."/>
            <person name="Meyer K."/>
            <person name="Wordemann S."/>
            <person name="Blom J."/>
            <person name="Jaenicke S."/>
            <person name="Schneider J."/>
            <person name="Trost E."/>
            <person name="Tauch A."/>
        </authorList>
    </citation>
    <scope>NUCLEOTIDE SEQUENCE [LARGE SCALE GENOMIC DNA]</scope>
    <source>
        <strain evidence="7">DSM 45100 / JCM 12819 / CCUG 50093 / GTC 2026 / SICGH 158</strain>
    </source>
</reference>
<dbReference type="Proteomes" id="UP000000492">
    <property type="component" value="Chromosome"/>
</dbReference>
<evidence type="ECO:0000256" key="2">
    <source>
        <dbReference type="ARBA" id="ARBA00022737"/>
    </source>
</evidence>
<dbReference type="PANTHER" id="PTHR43855">
    <property type="entry name" value="THIOSULFATE SULFURTRANSFERASE"/>
    <property type="match status" value="1"/>
</dbReference>
<dbReference type="RefSeq" id="WP_013887690.1">
    <property type="nucleotide sequence ID" value="NC_015673.1"/>
</dbReference>
<dbReference type="KEGG" id="crd:CRES_0299"/>
<dbReference type="AlphaFoldDB" id="F8E2W4"/>
<evidence type="ECO:0000313" key="6">
    <source>
        <dbReference type="EMBL" id="AEI08662.1"/>
    </source>
</evidence>
<comment type="catalytic activity">
    <reaction evidence="3">
        <text>thiosulfate + hydrogen cyanide = thiocyanate + sulfite + 2 H(+)</text>
        <dbReference type="Rhea" id="RHEA:16881"/>
        <dbReference type="ChEBI" id="CHEBI:15378"/>
        <dbReference type="ChEBI" id="CHEBI:17359"/>
        <dbReference type="ChEBI" id="CHEBI:18022"/>
        <dbReference type="ChEBI" id="CHEBI:18407"/>
        <dbReference type="ChEBI" id="CHEBI:33542"/>
        <dbReference type="EC" id="2.8.1.1"/>
    </reaction>
</comment>
<protein>
    <recommendedName>
        <fullName evidence="1">thiosulfate sulfurtransferase</fullName>
        <ecNumber evidence="1">2.8.1.1</ecNumber>
    </recommendedName>
</protein>
<sequence>MSLSATSSGPKSVTETTNDRHPNSTAFITGEEMFAQFQRGERMTIIDSHWAKTENSAWEAYVGQHIPGAMFCNPLTHLASLPNRHEGRNPLPRPEDLKRMIADWGVMSDRPVYIYDAGPNLFAARAWWVLRWAGAPDVRILNGGTKEWEKAGGDVAGGIGALRGRGDLEFKPHSMPELLIDEVEEWKRHNLLIDAREAERFNGHREPFDHQAGRIPGAINIPVSELMNAAGQVESPARLREYLASKGITHGENVAVYSGSGLHSSLFIAAMEHAGLHGARNFIGGWSQWSARIDLPIERG</sequence>